<feature type="transmembrane region" description="Helical" evidence="10">
    <location>
        <begin position="439"/>
        <end position="459"/>
    </location>
</feature>
<dbReference type="SUPFAM" id="SSF103491">
    <property type="entry name" value="Preprotein translocase SecY subunit"/>
    <property type="match status" value="1"/>
</dbReference>
<dbReference type="Proteomes" id="UP000060778">
    <property type="component" value="Chromosome"/>
</dbReference>
<keyword evidence="5" id="KW-0653">Protein transport</keyword>
<organism evidence="12 13">
    <name type="scientific">Ignicoccus islandicus DSM 13165</name>
    <dbReference type="NCBI Taxonomy" id="940295"/>
    <lineage>
        <taxon>Archaea</taxon>
        <taxon>Thermoproteota</taxon>
        <taxon>Thermoprotei</taxon>
        <taxon>Desulfurococcales</taxon>
        <taxon>Desulfurococcaceae</taxon>
        <taxon>Ignicoccus</taxon>
    </lineage>
</organism>
<feature type="transmembrane region" description="Helical" evidence="10">
    <location>
        <begin position="294"/>
        <end position="316"/>
    </location>
</feature>
<comment type="similarity">
    <text evidence="2 9">Belongs to the SecY/SEC61-alpha family.</text>
</comment>
<feature type="domain" description="Translocon Sec61/SecY plug" evidence="11">
    <location>
        <begin position="44"/>
        <end position="77"/>
    </location>
</feature>
<feature type="transmembrane region" description="Helical" evidence="10">
    <location>
        <begin position="408"/>
        <end position="433"/>
    </location>
</feature>
<dbReference type="PATRIC" id="fig|940295.4.peg.108"/>
<proteinExistence type="inferred from homology"/>
<dbReference type="InterPro" id="IPR002208">
    <property type="entry name" value="SecY/SEC61-alpha"/>
</dbReference>
<evidence type="ECO:0000256" key="2">
    <source>
        <dbReference type="ARBA" id="ARBA00005751"/>
    </source>
</evidence>
<dbReference type="EMBL" id="CP006867">
    <property type="protein sequence ID" value="ALU11399.1"/>
    <property type="molecule type" value="Genomic_DNA"/>
</dbReference>
<dbReference type="PRINTS" id="PR00303">
    <property type="entry name" value="SECYTRNLCASE"/>
</dbReference>
<dbReference type="NCBIfam" id="NF006341">
    <property type="entry name" value="PRK08568.1-5"/>
    <property type="match status" value="1"/>
</dbReference>
<evidence type="ECO:0000256" key="10">
    <source>
        <dbReference type="SAM" id="Phobius"/>
    </source>
</evidence>
<keyword evidence="8 10" id="KW-0472">Membrane</keyword>
<evidence type="ECO:0000256" key="9">
    <source>
        <dbReference type="RuleBase" id="RU004349"/>
    </source>
</evidence>
<dbReference type="InterPro" id="IPR019561">
    <property type="entry name" value="Translocon_Sec61/SecY_plug_dom"/>
</dbReference>
<reference evidence="12 13" key="1">
    <citation type="submission" date="2013-11" db="EMBL/GenBank/DDBJ databases">
        <title>Comparative genomics of Ignicoccus.</title>
        <authorList>
            <person name="Podar M."/>
        </authorList>
    </citation>
    <scope>NUCLEOTIDE SEQUENCE [LARGE SCALE GENOMIC DNA]</scope>
    <source>
        <strain evidence="12 13">DSM 13165</strain>
    </source>
</reference>
<dbReference type="AlphaFoldDB" id="A0A0U3FN49"/>
<evidence type="ECO:0000313" key="12">
    <source>
        <dbReference type="EMBL" id="ALU11399.1"/>
    </source>
</evidence>
<dbReference type="KEGG" id="iis:EYM_00545"/>
<feature type="transmembrane region" description="Helical" evidence="10">
    <location>
        <begin position="351"/>
        <end position="372"/>
    </location>
</feature>
<dbReference type="GeneID" id="30679529"/>
<dbReference type="PANTHER" id="PTHR10906">
    <property type="entry name" value="SECY/SEC61-ALPHA FAMILY MEMBER"/>
    <property type="match status" value="1"/>
</dbReference>
<evidence type="ECO:0000256" key="8">
    <source>
        <dbReference type="ARBA" id="ARBA00023136"/>
    </source>
</evidence>
<dbReference type="Pfam" id="PF00344">
    <property type="entry name" value="SecY"/>
    <property type="match status" value="1"/>
</dbReference>
<evidence type="ECO:0000256" key="1">
    <source>
        <dbReference type="ARBA" id="ARBA00004127"/>
    </source>
</evidence>
<keyword evidence="7" id="KW-0811">Translocation</keyword>
<evidence type="ECO:0000259" key="11">
    <source>
        <dbReference type="Pfam" id="PF10559"/>
    </source>
</evidence>
<feature type="transmembrane region" description="Helical" evidence="10">
    <location>
        <begin position="79"/>
        <end position="103"/>
    </location>
</feature>
<dbReference type="PIRSF" id="PIRSF004557">
    <property type="entry name" value="SecY"/>
    <property type="match status" value="1"/>
</dbReference>
<evidence type="ECO:0000256" key="3">
    <source>
        <dbReference type="ARBA" id="ARBA00022448"/>
    </source>
</evidence>
<protein>
    <submittedName>
        <fullName evidence="12">Preprotein translocase subunit SecY</fullName>
    </submittedName>
</protein>
<keyword evidence="3" id="KW-0813">Transport</keyword>
<feature type="transmembrane region" description="Helical" evidence="10">
    <location>
        <begin position="257"/>
        <end position="274"/>
    </location>
</feature>
<dbReference type="InterPro" id="IPR030659">
    <property type="entry name" value="SecY_CS"/>
</dbReference>
<feature type="transmembrane region" description="Helical" evidence="10">
    <location>
        <begin position="36"/>
        <end position="59"/>
    </location>
</feature>
<accession>A0A0U3FN49</accession>
<sequence length="471" mass="50509">MYEDLGKKFLDVLATIGTYIPSTPRPAKKPDLYKRIFWTALVLIAYLIMSNIPLVGVNVVTSPQVLLMNIVFAANTGTLTQLGIGPIVTAGLVLELLAGAKLIELDITDPEDKKLFTLAQKGFAVLLGVVEAFGLVLSGSLWYSVGQGGVVVSNAPPFPIMLLDAILLAASTVIIIMMDEMVQKGWGIGSGISLFITAGVISGIAWELGGWFEQAGKVIWAGLIPSALMVGLDKVIIGNPLGLPKVPGTQIGAMPDLIGFLATIAMIILIAYLSSVKVNVPVAMHRMRGLRTKIPLNLLYVTNIPVLLAAIVFANVQAIAQSAPNSPLAQLAYFLSPPRGLLMVIHEPLRMLVYSVALTLLSIAFGILWVELSGLDPKTQARNLIESGMQIPGARTDPRHLERVLAKYIYPLTILSSIIVAGLVIVADIFGAYGTGTGLLLATMILVQYYTMLSFERAIETYPLLRKILGE</sequence>
<dbReference type="OrthoDB" id="371914at2157"/>
<dbReference type="GO" id="GO:0015031">
    <property type="term" value="P:protein transport"/>
    <property type="evidence" value="ECO:0007669"/>
    <property type="project" value="UniProtKB-KW"/>
</dbReference>
<gene>
    <name evidence="12" type="ORF">EYM_00545</name>
</gene>
<evidence type="ECO:0000313" key="13">
    <source>
        <dbReference type="Proteomes" id="UP000060778"/>
    </source>
</evidence>
<feature type="transmembrane region" description="Helical" evidence="10">
    <location>
        <begin position="185"/>
        <end position="206"/>
    </location>
</feature>
<dbReference type="STRING" id="940295.EYM_00545"/>
<dbReference type="Pfam" id="PF10559">
    <property type="entry name" value="Plug_translocon"/>
    <property type="match status" value="1"/>
</dbReference>
<keyword evidence="4 10" id="KW-0812">Transmembrane</keyword>
<keyword evidence="6 10" id="KW-1133">Transmembrane helix</keyword>
<feature type="transmembrane region" description="Helical" evidence="10">
    <location>
        <begin position="123"/>
        <end position="145"/>
    </location>
</feature>
<dbReference type="GO" id="GO:0016020">
    <property type="term" value="C:membrane"/>
    <property type="evidence" value="ECO:0007669"/>
    <property type="project" value="InterPro"/>
</dbReference>
<dbReference type="PROSITE" id="PS00756">
    <property type="entry name" value="SECY_2"/>
    <property type="match status" value="1"/>
</dbReference>
<feature type="transmembrane region" description="Helical" evidence="10">
    <location>
        <begin position="157"/>
        <end position="178"/>
    </location>
</feature>
<comment type="subcellular location">
    <subcellularLocation>
        <location evidence="1">Endomembrane system</location>
        <topology evidence="1">Multi-pass membrane protein</topology>
    </subcellularLocation>
</comment>
<evidence type="ECO:0000256" key="4">
    <source>
        <dbReference type="ARBA" id="ARBA00022692"/>
    </source>
</evidence>
<dbReference type="GO" id="GO:0012505">
    <property type="term" value="C:endomembrane system"/>
    <property type="evidence" value="ECO:0007669"/>
    <property type="project" value="UniProtKB-SubCell"/>
</dbReference>
<evidence type="ECO:0000256" key="6">
    <source>
        <dbReference type="ARBA" id="ARBA00022989"/>
    </source>
</evidence>
<dbReference type="InterPro" id="IPR023201">
    <property type="entry name" value="SecY_dom_sf"/>
</dbReference>
<keyword evidence="13" id="KW-1185">Reference proteome</keyword>
<evidence type="ECO:0000256" key="7">
    <source>
        <dbReference type="ARBA" id="ARBA00023010"/>
    </source>
</evidence>
<evidence type="ECO:0000256" key="5">
    <source>
        <dbReference type="ARBA" id="ARBA00022927"/>
    </source>
</evidence>
<dbReference type="Gene3D" id="1.10.3370.10">
    <property type="entry name" value="SecY subunit domain"/>
    <property type="match status" value="1"/>
</dbReference>
<name>A0A0U3FN49_9CREN</name>
<dbReference type="RefSeq" id="WP_217221087.1">
    <property type="nucleotide sequence ID" value="NZ_CP006867.1"/>
</dbReference>